<dbReference type="EMBL" id="CT573072">
    <property type="protein sequence ID" value="CAJ72582.1"/>
    <property type="molecule type" value="Genomic_DNA"/>
</dbReference>
<gene>
    <name evidence="2" type="ORF">KsCSTR_06590</name>
    <name evidence="1" type="ORF">kustd1837</name>
</gene>
<reference evidence="1" key="2">
    <citation type="submission" date="2006-01" db="EMBL/GenBank/DDBJ databases">
        <authorList>
            <person name="Genoscope"/>
        </authorList>
    </citation>
    <scope>NUCLEOTIDE SEQUENCE</scope>
</reference>
<reference evidence="2 3" key="3">
    <citation type="submission" date="2020-02" db="EMBL/GenBank/DDBJ databases">
        <title>Newly sequenced genome of strain CSTR1 showed variability in Candidatus Kuenenia stuttgartiensis genomes.</title>
        <authorList>
            <person name="Ding C."/>
            <person name="Adrian L."/>
        </authorList>
    </citation>
    <scope>NUCLEOTIDE SEQUENCE [LARGE SCALE GENOMIC DNA]</scope>
    <source>
        <strain evidence="2 3">CSTR1</strain>
    </source>
</reference>
<reference evidence="1" key="1">
    <citation type="journal article" date="2006" name="Nature">
        <title>Deciphering the evolution and metabolism of an anammox bacterium from a community genome.</title>
        <authorList>
            <person name="Strous M."/>
            <person name="Pelletier E."/>
            <person name="Mangenot S."/>
            <person name="Rattei T."/>
            <person name="Lehner A."/>
            <person name="Taylor M.W."/>
            <person name="Horn M."/>
            <person name="Daims H."/>
            <person name="Bartol-Mavel D."/>
            <person name="Wincker P."/>
            <person name="Barbe V."/>
            <person name="Fonknechten N."/>
            <person name="Vallenet D."/>
            <person name="Segurens B."/>
            <person name="Schenowitz-Truong C."/>
            <person name="Medigue C."/>
            <person name="Collingro A."/>
            <person name="Snel B."/>
            <person name="Dutilh B.E."/>
            <person name="OpDenCamp H.J.M."/>
            <person name="vanDerDrift C."/>
            <person name="Cirpus I."/>
            <person name="vanDePas-Schoonen K.T."/>
            <person name="Harhangi H.R."/>
            <person name="vanNiftrik L."/>
            <person name="Schmid M."/>
            <person name="Keltjens J."/>
            <person name="vanDeVossenberg J."/>
            <person name="Kartal B."/>
            <person name="Meier H."/>
            <person name="Frishman D."/>
            <person name="Huynen M.A."/>
            <person name="Mewes H."/>
            <person name="Weissenbach J."/>
            <person name="Jetten M.S.M."/>
            <person name="Wagner M."/>
            <person name="LePaslier D."/>
        </authorList>
    </citation>
    <scope>NUCLEOTIDE SEQUENCE</scope>
</reference>
<proteinExistence type="predicted"/>
<organism evidence="1">
    <name type="scientific">Kuenenia stuttgartiensis</name>
    <dbReference type="NCBI Taxonomy" id="174633"/>
    <lineage>
        <taxon>Bacteria</taxon>
        <taxon>Pseudomonadati</taxon>
        <taxon>Planctomycetota</taxon>
        <taxon>Candidatus Brocadiia</taxon>
        <taxon>Candidatus Brocadiales</taxon>
        <taxon>Candidatus Brocadiaceae</taxon>
        <taxon>Candidatus Kuenenia</taxon>
    </lineage>
</organism>
<accession>Q1PZR5</accession>
<evidence type="ECO:0000313" key="1">
    <source>
        <dbReference type="EMBL" id="CAJ72582.1"/>
    </source>
</evidence>
<dbReference type="Proteomes" id="UP000501926">
    <property type="component" value="Chromosome"/>
</dbReference>
<evidence type="ECO:0000313" key="3">
    <source>
        <dbReference type="Proteomes" id="UP000501926"/>
    </source>
</evidence>
<protein>
    <submittedName>
        <fullName evidence="1">Uncharacterized protein</fullName>
    </submittedName>
</protein>
<name>Q1PZR5_KUEST</name>
<evidence type="ECO:0000313" key="2">
    <source>
        <dbReference type="EMBL" id="QII10038.1"/>
    </source>
</evidence>
<dbReference type="AlphaFoldDB" id="Q1PZR5"/>
<dbReference type="EMBL" id="CP049055">
    <property type="protein sequence ID" value="QII10038.1"/>
    <property type="molecule type" value="Genomic_DNA"/>
</dbReference>
<sequence length="50" mass="6041">MYYLFDYTLRVHKLRNVERSTTLLIPIYRVSEETLRSTIESTICALVRYI</sequence>